<dbReference type="EMBL" id="CM042061">
    <property type="protein sequence ID" value="KAI3672578.1"/>
    <property type="molecule type" value="Genomic_DNA"/>
</dbReference>
<evidence type="ECO:0000313" key="1">
    <source>
        <dbReference type="EMBL" id="KAI3672578.1"/>
    </source>
</evidence>
<keyword evidence="2" id="KW-1185">Reference proteome</keyword>
<comment type="caution">
    <text evidence="1">The sequence shown here is derived from an EMBL/GenBank/DDBJ whole genome shotgun (WGS) entry which is preliminary data.</text>
</comment>
<accession>A0ACB8XRC2</accession>
<name>A0ACB8XRC2_ARCLA</name>
<dbReference type="Proteomes" id="UP001055879">
    <property type="component" value="Linkage Group LG15"/>
</dbReference>
<gene>
    <name evidence="1" type="ORF">L6452_38670</name>
</gene>
<sequence>MGATRAHKFHTSLRGGYEYGGPTIVDYHNYKRDCDNFMGRGDAKVLVELMSKKQEANPIFVRIELYRLREAFIKTYDKRRVKRGLNHVGGDCP</sequence>
<reference evidence="2" key="1">
    <citation type="journal article" date="2022" name="Mol. Ecol. Resour.">
        <title>The genomes of chicory, endive, great burdock and yacon provide insights into Asteraceae palaeo-polyploidization history and plant inulin production.</title>
        <authorList>
            <person name="Fan W."/>
            <person name="Wang S."/>
            <person name="Wang H."/>
            <person name="Wang A."/>
            <person name="Jiang F."/>
            <person name="Liu H."/>
            <person name="Zhao H."/>
            <person name="Xu D."/>
            <person name="Zhang Y."/>
        </authorList>
    </citation>
    <scope>NUCLEOTIDE SEQUENCE [LARGE SCALE GENOMIC DNA]</scope>
    <source>
        <strain evidence="2">cv. Niubang</strain>
    </source>
</reference>
<evidence type="ECO:0000313" key="2">
    <source>
        <dbReference type="Proteomes" id="UP001055879"/>
    </source>
</evidence>
<protein>
    <submittedName>
        <fullName evidence="1">Uncharacterized protein</fullName>
    </submittedName>
</protein>
<reference evidence="1 2" key="2">
    <citation type="journal article" date="2022" name="Mol. Ecol. Resour.">
        <title>The genomes of chicory, endive, great burdock and yacon provide insights into Asteraceae paleo-polyploidization history and plant inulin production.</title>
        <authorList>
            <person name="Fan W."/>
            <person name="Wang S."/>
            <person name="Wang H."/>
            <person name="Wang A."/>
            <person name="Jiang F."/>
            <person name="Liu H."/>
            <person name="Zhao H."/>
            <person name="Xu D."/>
            <person name="Zhang Y."/>
        </authorList>
    </citation>
    <scope>NUCLEOTIDE SEQUENCE [LARGE SCALE GENOMIC DNA]</scope>
    <source>
        <strain evidence="2">cv. Niubang</strain>
    </source>
</reference>
<organism evidence="1 2">
    <name type="scientific">Arctium lappa</name>
    <name type="common">Greater burdock</name>
    <name type="synonym">Lappa major</name>
    <dbReference type="NCBI Taxonomy" id="4217"/>
    <lineage>
        <taxon>Eukaryota</taxon>
        <taxon>Viridiplantae</taxon>
        <taxon>Streptophyta</taxon>
        <taxon>Embryophyta</taxon>
        <taxon>Tracheophyta</taxon>
        <taxon>Spermatophyta</taxon>
        <taxon>Magnoliopsida</taxon>
        <taxon>eudicotyledons</taxon>
        <taxon>Gunneridae</taxon>
        <taxon>Pentapetalae</taxon>
        <taxon>asterids</taxon>
        <taxon>campanulids</taxon>
        <taxon>Asterales</taxon>
        <taxon>Asteraceae</taxon>
        <taxon>Carduoideae</taxon>
        <taxon>Cardueae</taxon>
        <taxon>Arctiinae</taxon>
        <taxon>Arctium</taxon>
    </lineage>
</organism>
<proteinExistence type="predicted"/>